<dbReference type="InterPro" id="IPR010930">
    <property type="entry name" value="Flg_bb/hook_C_dom"/>
</dbReference>
<accession>A0A7C5QHH8</accession>
<dbReference type="InterPro" id="IPR019776">
    <property type="entry name" value="Flagellar_basal_body_rod_CS"/>
</dbReference>
<comment type="subcellular location">
    <subcellularLocation>
        <location evidence="1 6">Bacterial flagellum basal body</location>
    </subcellularLocation>
</comment>
<dbReference type="Pfam" id="PF06429">
    <property type="entry name" value="Flg_bbr_C"/>
    <property type="match status" value="1"/>
</dbReference>
<dbReference type="EMBL" id="DRNB01000062">
    <property type="protein sequence ID" value="HHJ63622.1"/>
    <property type="molecule type" value="Genomic_DNA"/>
</dbReference>
<keyword evidence="4 6" id="KW-0975">Bacterial flagellum</keyword>
<evidence type="ECO:0000313" key="9">
    <source>
        <dbReference type="EMBL" id="HHJ63622.1"/>
    </source>
</evidence>
<dbReference type="GO" id="GO:0071978">
    <property type="term" value="P:bacterial-type flagellum-dependent swarming motility"/>
    <property type="evidence" value="ECO:0007669"/>
    <property type="project" value="TreeGrafter"/>
</dbReference>
<organism evidence="9">
    <name type="scientific">Aquifex aeolicus</name>
    <dbReference type="NCBI Taxonomy" id="63363"/>
    <lineage>
        <taxon>Bacteria</taxon>
        <taxon>Pseudomonadati</taxon>
        <taxon>Aquificota</taxon>
        <taxon>Aquificia</taxon>
        <taxon>Aquificales</taxon>
        <taxon>Aquificaceae</taxon>
        <taxon>Aquifex</taxon>
    </lineage>
</organism>
<dbReference type="PROSITE" id="PS00588">
    <property type="entry name" value="FLAGELLA_BB_ROD"/>
    <property type="match status" value="1"/>
</dbReference>
<dbReference type="NCBIfam" id="TIGR01395">
    <property type="entry name" value="FlgC"/>
    <property type="match status" value="1"/>
</dbReference>
<gene>
    <name evidence="9" type="primary">flgC</name>
    <name evidence="9" type="ORF">ENJ61_01815</name>
</gene>
<protein>
    <recommendedName>
        <fullName evidence="3 6">Flagellar basal-body rod protein FlgC</fullName>
    </recommendedName>
</protein>
<keyword evidence="9" id="KW-0969">Cilium</keyword>
<dbReference type="GO" id="GO:0030694">
    <property type="term" value="C:bacterial-type flagellum basal body, rod"/>
    <property type="evidence" value="ECO:0007669"/>
    <property type="project" value="UniProtKB-UniRule"/>
</dbReference>
<feature type="domain" description="Flagellar basal body rod protein N-terminal" evidence="7">
    <location>
        <begin position="9"/>
        <end position="32"/>
    </location>
</feature>
<dbReference type="PANTHER" id="PTHR30435:SF2">
    <property type="entry name" value="FLAGELLAR BASAL-BODY ROD PROTEIN FLGC"/>
    <property type="match status" value="1"/>
</dbReference>
<feature type="domain" description="Flagellar basal-body/hook protein C-terminal" evidence="8">
    <location>
        <begin position="91"/>
        <end position="135"/>
    </location>
</feature>
<dbReference type="AlphaFoldDB" id="A0A7C5QHH8"/>
<evidence type="ECO:0000256" key="5">
    <source>
        <dbReference type="ARBA" id="ARBA00025933"/>
    </source>
</evidence>
<dbReference type="Proteomes" id="UP000885792">
    <property type="component" value="Unassembled WGS sequence"/>
</dbReference>
<evidence type="ECO:0000259" key="7">
    <source>
        <dbReference type="Pfam" id="PF00460"/>
    </source>
</evidence>
<evidence type="ECO:0000256" key="4">
    <source>
        <dbReference type="ARBA" id="ARBA00023143"/>
    </source>
</evidence>
<dbReference type="InterPro" id="IPR001444">
    <property type="entry name" value="Flag_bb_rod_N"/>
</dbReference>
<comment type="subunit">
    <text evidence="5 6">The basal body constitutes a major portion of the flagellar organelle and consists of four rings (L,P,S, and M) mounted on a central rod. The rod consists of about 26 subunits of FlgG in the distal portion, and FlgB, FlgC and FlgF are thought to build up the proximal portion of the rod with about 6 subunits each.</text>
</comment>
<comment type="caution">
    <text evidence="9">The sequence shown here is derived from an EMBL/GenBank/DDBJ whole genome shotgun (WGS) entry which is preliminary data.</text>
</comment>
<keyword evidence="9" id="KW-0966">Cell projection</keyword>
<name>A0A7C5QHH8_AQUAO</name>
<sequence length="137" mass="15758">MNDLFRTFEISASGMFAQRIRMNTIASNLANYESYKETGEPFRKLEVVFQAVYNPERVRRGEIPVAVTQIRESDAPFRVLYDPGNPRADARGFVQLPNIDVAREMADMISAVRSYEANLNAFNMTKEMASRVIELWR</sequence>
<evidence type="ECO:0000259" key="8">
    <source>
        <dbReference type="Pfam" id="PF06429"/>
    </source>
</evidence>
<dbReference type="PANTHER" id="PTHR30435">
    <property type="entry name" value="FLAGELLAR PROTEIN"/>
    <property type="match status" value="1"/>
</dbReference>
<evidence type="ECO:0000256" key="3">
    <source>
        <dbReference type="ARBA" id="ARBA00017941"/>
    </source>
</evidence>
<dbReference type="InterPro" id="IPR006299">
    <property type="entry name" value="FlgC"/>
</dbReference>
<evidence type="ECO:0000256" key="2">
    <source>
        <dbReference type="ARBA" id="ARBA00009677"/>
    </source>
</evidence>
<comment type="similarity">
    <text evidence="2">Belongs to the flagella basal body rod proteins family.</text>
</comment>
<reference evidence="9" key="1">
    <citation type="journal article" date="2020" name="mSystems">
        <title>Genome- and Community-Level Interaction Insights into Carbon Utilization and Element Cycling Functions of Hydrothermarchaeota in Hydrothermal Sediment.</title>
        <authorList>
            <person name="Zhou Z."/>
            <person name="Liu Y."/>
            <person name="Xu W."/>
            <person name="Pan J."/>
            <person name="Luo Z.H."/>
            <person name="Li M."/>
        </authorList>
    </citation>
    <scope>NUCLEOTIDE SEQUENCE [LARGE SCALE GENOMIC DNA]</scope>
    <source>
        <strain evidence="9">HyVt-501</strain>
    </source>
</reference>
<keyword evidence="9" id="KW-0282">Flagellum</keyword>
<evidence type="ECO:0000256" key="1">
    <source>
        <dbReference type="ARBA" id="ARBA00004117"/>
    </source>
</evidence>
<proteinExistence type="inferred from homology"/>
<evidence type="ECO:0000256" key="6">
    <source>
        <dbReference type="RuleBase" id="RU362062"/>
    </source>
</evidence>
<dbReference type="Pfam" id="PF00460">
    <property type="entry name" value="Flg_bb_rod"/>
    <property type="match status" value="1"/>
</dbReference>